<feature type="domain" description="SWIM-type" evidence="2">
    <location>
        <begin position="593"/>
        <end position="627"/>
    </location>
</feature>
<dbReference type="InterPro" id="IPR052579">
    <property type="entry name" value="Zinc_finger_SWIM"/>
</dbReference>
<dbReference type="EMBL" id="CABIJS010000444">
    <property type="protein sequence ID" value="VUZ51650.1"/>
    <property type="molecule type" value="Genomic_DNA"/>
</dbReference>
<reference evidence="3 4" key="1">
    <citation type="submission" date="2019-07" db="EMBL/GenBank/DDBJ databases">
        <authorList>
            <person name="Jastrzebski P J."/>
            <person name="Paukszto L."/>
            <person name="Jastrzebski P J."/>
        </authorList>
    </citation>
    <scope>NUCLEOTIDE SEQUENCE [LARGE SCALE GENOMIC DNA]</scope>
    <source>
        <strain evidence="3 4">WMS-il1</strain>
    </source>
</reference>
<accession>A0A564YWT1</accession>
<protein>
    <recommendedName>
        <fullName evidence="2">SWIM-type domain-containing protein</fullName>
    </recommendedName>
</protein>
<keyword evidence="4" id="KW-1185">Reference proteome</keyword>
<name>A0A564YWT1_HYMDI</name>
<organism evidence="3 4">
    <name type="scientific">Hymenolepis diminuta</name>
    <name type="common">Rat tapeworm</name>
    <dbReference type="NCBI Taxonomy" id="6216"/>
    <lineage>
        <taxon>Eukaryota</taxon>
        <taxon>Metazoa</taxon>
        <taxon>Spiralia</taxon>
        <taxon>Lophotrochozoa</taxon>
        <taxon>Platyhelminthes</taxon>
        <taxon>Cestoda</taxon>
        <taxon>Eucestoda</taxon>
        <taxon>Cyclophyllidea</taxon>
        <taxon>Hymenolepididae</taxon>
        <taxon>Hymenolepis</taxon>
    </lineage>
</organism>
<dbReference type="PANTHER" id="PTHR31569">
    <property type="entry name" value="SWIM-TYPE DOMAIN-CONTAINING PROTEIN"/>
    <property type="match status" value="1"/>
</dbReference>
<sequence length="716" mass="83878">MDFSEIFAAHFSGKGYSSFAEFQTAFEAFQEQTELQYIFKRTFHFPECHQHRQTLVYKSIQYVCAESKPKYGSCCESFFTVGCRNGFLYVSKFHMLHNHNIVIRPAKPKLEPYSVIADYTNQFTEMFPTMVFSSFRQLEEKMEEFQAKTGCVYTKRHTCPWPKDDLEYRDLVYKKLAYECFHYGYKKEAANEKSERRSFRTGCRSAIFISCRNNALHINRFEMRHNHPISGASGNLYRSKRRLTFEQQSVVKALIKKNEHEITIKQFIQDKFDICMTTAEVRNLKRKLKPKRPSRHTPEFTLKHLENEGFADVISDEIGERHVISFTTPTLAKAFNLYPEVLQIRQFGCPSLWAYNFSVIDRKLESRTVMYSFVLDYEFMGNLMPILHSFKNLMRSRLDDIETIFVDALPLNCSVIQMEFPLARILFYRDSVLSNVRDSLKHPRFSKFHRKAIFDEFFSAVTTHDPEEYASSLQRISNLGPSFYQVLEETLLPFADHWAEHLRLDKLTFGITNRNSEFLRHLESLLPHTVDDLDASAKRLLDFAAPSRVEDDGVRSIDLRGQPEDIQSLLRLLSDPVASVLIRHLEEPSCSQTDVFSDHSVRNCSCPFNLQWRLPCIHLLNAVRGEYIPLPCLLKHSRWLEQWSLDRESENVVESVIEEANDQDVLSPNAKCVKIDEQLRNIQEMVVTSDEDSFNRRQRELKELERRWLQEDGTIS</sequence>
<dbReference type="PROSITE" id="PS50966">
    <property type="entry name" value="ZF_SWIM"/>
    <property type="match status" value="1"/>
</dbReference>
<evidence type="ECO:0000313" key="3">
    <source>
        <dbReference type="EMBL" id="VUZ51650.1"/>
    </source>
</evidence>
<evidence type="ECO:0000313" key="4">
    <source>
        <dbReference type="Proteomes" id="UP000321570"/>
    </source>
</evidence>
<gene>
    <name evidence="3" type="ORF">WMSIL1_LOCUS10450</name>
</gene>
<dbReference type="Proteomes" id="UP000321570">
    <property type="component" value="Unassembled WGS sequence"/>
</dbReference>
<keyword evidence="1" id="KW-0863">Zinc-finger</keyword>
<dbReference type="InterPro" id="IPR007527">
    <property type="entry name" value="Znf_SWIM"/>
</dbReference>
<evidence type="ECO:0000259" key="2">
    <source>
        <dbReference type="PROSITE" id="PS50966"/>
    </source>
</evidence>
<dbReference type="GO" id="GO:0008270">
    <property type="term" value="F:zinc ion binding"/>
    <property type="evidence" value="ECO:0007669"/>
    <property type="project" value="UniProtKB-KW"/>
</dbReference>
<dbReference type="AlphaFoldDB" id="A0A564YWT1"/>
<keyword evidence="1" id="KW-0862">Zinc</keyword>
<keyword evidence="1" id="KW-0479">Metal-binding</keyword>
<dbReference type="InterPro" id="IPR048324">
    <property type="entry name" value="ZSWIM1-3_RNaseH-like"/>
</dbReference>
<evidence type="ECO:0000256" key="1">
    <source>
        <dbReference type="PROSITE-ProRule" id="PRU00325"/>
    </source>
</evidence>
<dbReference type="PANTHER" id="PTHR31569:SF4">
    <property type="entry name" value="SWIM-TYPE DOMAIN-CONTAINING PROTEIN"/>
    <property type="match status" value="1"/>
</dbReference>
<proteinExistence type="predicted"/>
<dbReference type="Pfam" id="PF21056">
    <property type="entry name" value="ZSWIM1-3_RNaseH-like"/>
    <property type="match status" value="1"/>
</dbReference>